<reference evidence="4" key="1">
    <citation type="journal article" date="2014" name="Int. J. Syst. Evol. Microbiol.">
        <title>Complete genome sequence of Corynebacterium casei LMG S-19264T (=DSM 44701T), isolated from a smear-ripened cheese.</title>
        <authorList>
            <consortium name="US DOE Joint Genome Institute (JGI-PGF)"/>
            <person name="Walter F."/>
            <person name="Albersmeier A."/>
            <person name="Kalinowski J."/>
            <person name="Ruckert C."/>
        </authorList>
    </citation>
    <scope>NUCLEOTIDE SEQUENCE</scope>
    <source>
        <strain evidence="4">CCM 7217</strain>
    </source>
</reference>
<evidence type="ECO:0000256" key="2">
    <source>
        <dbReference type="SAM" id="Phobius"/>
    </source>
</evidence>
<feature type="transmembrane region" description="Helical" evidence="2">
    <location>
        <begin position="161"/>
        <end position="180"/>
    </location>
</feature>
<dbReference type="EMBL" id="BMCI01000001">
    <property type="protein sequence ID" value="GGC42981.1"/>
    <property type="molecule type" value="Genomic_DNA"/>
</dbReference>
<dbReference type="Proteomes" id="UP000646833">
    <property type="component" value="Unassembled WGS sequence"/>
</dbReference>
<protein>
    <recommendedName>
        <fullName evidence="3">DUF7344 domain-containing protein</fullName>
    </recommendedName>
</protein>
<evidence type="ECO:0000259" key="3">
    <source>
        <dbReference type="Pfam" id="PF24035"/>
    </source>
</evidence>
<proteinExistence type="predicted"/>
<name>A0A830DKU8_9EURY</name>
<keyword evidence="2" id="KW-1133">Transmembrane helix</keyword>
<accession>A0A830DKU8</accession>
<keyword evidence="2" id="KW-0812">Transmembrane</keyword>
<evidence type="ECO:0000256" key="1">
    <source>
        <dbReference type="SAM" id="MobiDB-lite"/>
    </source>
</evidence>
<feature type="domain" description="DUF7344" evidence="3">
    <location>
        <begin position="30"/>
        <end position="107"/>
    </location>
</feature>
<gene>
    <name evidence="4" type="ORF">GCM10007209_00780</name>
</gene>
<dbReference type="InterPro" id="IPR055768">
    <property type="entry name" value="DUF7344"/>
</dbReference>
<dbReference type="Pfam" id="PF24035">
    <property type="entry name" value="DUF7344"/>
    <property type="match status" value="1"/>
</dbReference>
<reference evidence="4" key="2">
    <citation type="submission" date="2020-09" db="EMBL/GenBank/DDBJ databases">
        <authorList>
            <person name="Sun Q."/>
            <person name="Sedlacek I."/>
        </authorList>
    </citation>
    <scope>NUCLEOTIDE SEQUENCE</scope>
    <source>
        <strain evidence="4">CCM 7217</strain>
    </source>
</reference>
<evidence type="ECO:0000313" key="5">
    <source>
        <dbReference type="Proteomes" id="UP000646833"/>
    </source>
</evidence>
<comment type="caution">
    <text evidence="4">The sequence shown here is derived from an EMBL/GenBank/DDBJ whole genome shotgun (WGS) entry which is preliminary data.</text>
</comment>
<dbReference type="RefSeq" id="WP_425433181.1">
    <property type="nucleotide sequence ID" value="NZ_BMCI01000001.1"/>
</dbReference>
<dbReference type="AlphaFoldDB" id="A0A830DKU8"/>
<feature type="region of interest" description="Disordered" evidence="1">
    <location>
        <begin position="1"/>
        <end position="30"/>
    </location>
</feature>
<evidence type="ECO:0000313" key="4">
    <source>
        <dbReference type="EMBL" id="GGC42981.1"/>
    </source>
</evidence>
<feature type="transmembrane region" description="Helical" evidence="2">
    <location>
        <begin position="129"/>
        <end position="149"/>
    </location>
</feature>
<organism evidence="4 5">
    <name type="scientific">Haloferax sulfurifontis</name>
    <dbReference type="NCBI Taxonomy" id="255616"/>
    <lineage>
        <taxon>Archaea</taxon>
        <taxon>Methanobacteriati</taxon>
        <taxon>Methanobacteriota</taxon>
        <taxon>Stenosarchaea group</taxon>
        <taxon>Halobacteria</taxon>
        <taxon>Halobacteriales</taxon>
        <taxon>Haloferacaceae</taxon>
        <taxon>Haloferax</taxon>
    </lineage>
</organism>
<keyword evidence="2" id="KW-0472">Membrane</keyword>
<sequence length="186" mass="19527">MTGSERGVVDAEPPAVDDSPDDSLDEADIHDVLRNERRRLALERLRDAAGPESVGDLAEYIAVAESGESPPPKNVRQSVYISLHQTHLPKLDSLRIVAYDSRGKTVSLGSAAAELDHFLADPEPTQPPLALLSLATCLAGLALLVAGWMGVPVIGGVDPRLVAGLVLTAVAVVAGAELGLQTRSRT</sequence>